<dbReference type="CDD" id="cd00564">
    <property type="entry name" value="TMP_TenI"/>
    <property type="match status" value="1"/>
</dbReference>
<dbReference type="Pfam" id="PF02581">
    <property type="entry name" value="TMP-TENI"/>
    <property type="match status" value="1"/>
</dbReference>
<evidence type="ECO:0000259" key="11">
    <source>
        <dbReference type="Pfam" id="PF08543"/>
    </source>
</evidence>
<evidence type="ECO:0000256" key="8">
    <source>
        <dbReference type="ARBA" id="ARBA00047883"/>
    </source>
</evidence>
<dbReference type="SUPFAM" id="SSF51391">
    <property type="entry name" value="Thiamin phosphate synthase"/>
    <property type="match status" value="1"/>
</dbReference>
<dbReference type="InterPro" id="IPR029056">
    <property type="entry name" value="Ribokinase-like"/>
</dbReference>
<keyword evidence="13" id="KW-1185">Reference proteome</keyword>
<evidence type="ECO:0000256" key="1">
    <source>
        <dbReference type="ARBA" id="ARBA00005165"/>
    </source>
</evidence>
<keyword evidence="3 9" id="KW-0479">Metal-binding</keyword>
<feature type="domain" description="Pyridoxamine kinase/Phosphomethylpyrimidine kinase" evidence="11">
    <location>
        <begin position="24"/>
        <end position="288"/>
    </location>
</feature>
<feature type="binding site" evidence="9">
    <location>
        <position position="414"/>
    </location>
    <ligand>
        <name>Mg(2+)</name>
        <dbReference type="ChEBI" id="CHEBI:18420"/>
    </ligand>
</feature>
<comment type="similarity">
    <text evidence="9">Belongs to the thiamine-phosphate synthase family.</text>
</comment>
<keyword evidence="5 9" id="KW-0784">Thiamine biosynthesis</keyword>
<dbReference type="GO" id="GO:0009229">
    <property type="term" value="P:thiamine diphosphate biosynthetic process"/>
    <property type="evidence" value="ECO:0007669"/>
    <property type="project" value="UniProtKB-UniRule"/>
</dbReference>
<accession>A0A972JHA8</accession>
<reference evidence="12" key="1">
    <citation type="submission" date="2020-04" db="EMBL/GenBank/DDBJ databases">
        <title>Description of Shewanella salipaludis sp. nov., isolated from a salt marsh.</title>
        <authorList>
            <person name="Park S."/>
            <person name="Yoon J.-H."/>
        </authorList>
    </citation>
    <scope>NUCLEOTIDE SEQUENCE</scope>
    <source>
        <strain evidence="12">SHSM-M6</strain>
    </source>
</reference>
<sequence>MASKAPAPLPVGARPIVWTIAGSDSGGGAGIQADLATIQDLGCHGCSIISQITAQSSVAVSLVESVSDAMLLAQLDTLLADMPPRAIKIGLLGPGQVSLLAHWLATRLADYQARSHTSVAVILDPVMTASCGDPLGTRAPADGASFDPFAGLLSLITPNYAELALLDGSQVEDFAGFEAAAARLAQRLQTRVLAKGGDVAGRWLAQESCDILILDEVAGSSPLHQHCRFSLTSPRVATADHHGTGCTLSAAIASALAAGFVLQDAVVLAKAYVNAGLGQGYAPGAGAGVLGRCGWPQRLSDFPRVRYLDRDNPAPLAFPPLQRPIGVYPVVDSLAMLETLLLAGVDTLQLRLKTDTDPGSDSGCGSGSGCGSDSGLDVGTETGMAPAAGAALEADIVRAIALGRDHQAQLFINDHWQLALKHGAYGVHLGQEDLAGADLSALARAGVALGISSHGYFELLLARQLAPSYIALGHIFPTSTKRMPSAPQGLDKLRAYVRLLEGHFPLVAIGGIDRHNLAAVKATGVDAIALVRAVTQAESPAAAYLALSLAWSEAVCP</sequence>
<dbReference type="Pfam" id="PF08543">
    <property type="entry name" value="Phos_pyr_kin"/>
    <property type="match status" value="1"/>
</dbReference>
<dbReference type="GO" id="GO:0005829">
    <property type="term" value="C:cytosol"/>
    <property type="evidence" value="ECO:0007669"/>
    <property type="project" value="TreeGrafter"/>
</dbReference>
<feature type="binding site" evidence="9">
    <location>
        <position position="452"/>
    </location>
    <ligand>
        <name>4-amino-2-methyl-5-(diphosphooxymethyl)pyrimidine</name>
        <dbReference type="ChEBI" id="CHEBI:57841"/>
    </ligand>
</feature>
<keyword evidence="4 9" id="KW-0460">Magnesium</keyword>
<dbReference type="EC" id="2.5.1.3" evidence="9"/>
<comment type="catalytic activity">
    <reaction evidence="6 9">
        <text>4-methyl-5-(2-phosphooxyethyl)-thiazole + 4-amino-2-methyl-5-(diphosphooxymethyl)pyrimidine + H(+) = thiamine phosphate + diphosphate</text>
        <dbReference type="Rhea" id="RHEA:22328"/>
        <dbReference type="ChEBI" id="CHEBI:15378"/>
        <dbReference type="ChEBI" id="CHEBI:33019"/>
        <dbReference type="ChEBI" id="CHEBI:37575"/>
        <dbReference type="ChEBI" id="CHEBI:57841"/>
        <dbReference type="ChEBI" id="CHEBI:58296"/>
        <dbReference type="EC" id="2.5.1.3"/>
    </reaction>
</comment>
<feature type="binding site" evidence="9">
    <location>
        <position position="413"/>
    </location>
    <ligand>
        <name>4-amino-2-methyl-5-(diphosphooxymethyl)pyrimidine</name>
        <dbReference type="ChEBI" id="CHEBI:57841"/>
    </ligand>
</feature>
<comment type="cofactor">
    <cofactor evidence="9">
        <name>Mg(2+)</name>
        <dbReference type="ChEBI" id="CHEBI:18420"/>
    </cofactor>
    <text evidence="9">Binds 1 Mg(2+) ion per subunit.</text>
</comment>
<dbReference type="InterPro" id="IPR036206">
    <property type="entry name" value="ThiamineP_synth_sf"/>
</dbReference>
<evidence type="ECO:0000256" key="7">
    <source>
        <dbReference type="ARBA" id="ARBA00047851"/>
    </source>
</evidence>
<dbReference type="InterPro" id="IPR034291">
    <property type="entry name" value="TMP_synthase"/>
</dbReference>
<dbReference type="GO" id="GO:0008972">
    <property type="term" value="F:phosphomethylpyrimidine kinase activity"/>
    <property type="evidence" value="ECO:0007669"/>
    <property type="project" value="TreeGrafter"/>
</dbReference>
<evidence type="ECO:0000259" key="10">
    <source>
        <dbReference type="Pfam" id="PF02581"/>
    </source>
</evidence>
<dbReference type="HAMAP" id="MF_00097">
    <property type="entry name" value="TMP_synthase"/>
    <property type="match status" value="1"/>
</dbReference>
<feature type="binding site" evidence="9">
    <location>
        <position position="433"/>
    </location>
    <ligand>
        <name>Mg(2+)</name>
        <dbReference type="ChEBI" id="CHEBI:18420"/>
    </ligand>
</feature>
<dbReference type="GO" id="GO:0004789">
    <property type="term" value="F:thiamine-phosphate diphosphorylase activity"/>
    <property type="evidence" value="ECO:0007669"/>
    <property type="project" value="UniProtKB-UniRule"/>
</dbReference>
<evidence type="ECO:0000256" key="9">
    <source>
        <dbReference type="HAMAP-Rule" id="MF_00097"/>
    </source>
</evidence>
<evidence type="ECO:0000256" key="3">
    <source>
        <dbReference type="ARBA" id="ARBA00022723"/>
    </source>
</evidence>
<dbReference type="GO" id="GO:0000287">
    <property type="term" value="F:magnesium ion binding"/>
    <property type="evidence" value="ECO:0007669"/>
    <property type="project" value="UniProtKB-UniRule"/>
</dbReference>
<organism evidence="12 13">
    <name type="scientific">Shewanella salipaludis</name>
    <dbReference type="NCBI Taxonomy" id="2723052"/>
    <lineage>
        <taxon>Bacteria</taxon>
        <taxon>Pseudomonadati</taxon>
        <taxon>Pseudomonadota</taxon>
        <taxon>Gammaproteobacteria</taxon>
        <taxon>Alteromonadales</taxon>
        <taxon>Shewanellaceae</taxon>
        <taxon>Shewanella</taxon>
    </lineage>
</organism>
<evidence type="ECO:0000313" key="12">
    <source>
        <dbReference type="EMBL" id="NMH63803.1"/>
    </source>
</evidence>
<dbReference type="GO" id="GO:0008902">
    <property type="term" value="F:hydroxymethylpyrimidine kinase activity"/>
    <property type="evidence" value="ECO:0007669"/>
    <property type="project" value="TreeGrafter"/>
</dbReference>
<dbReference type="PANTHER" id="PTHR20858:SF17">
    <property type="entry name" value="HYDROXYMETHYLPYRIMIDINE_PHOSPHOMETHYLPYRIMIDINE KINASE THI20-RELATED"/>
    <property type="match status" value="1"/>
</dbReference>
<dbReference type="Gene3D" id="3.40.1190.20">
    <property type="match status" value="1"/>
</dbReference>
<evidence type="ECO:0000313" key="13">
    <source>
        <dbReference type="Proteomes" id="UP000737113"/>
    </source>
</evidence>
<dbReference type="PANTHER" id="PTHR20858">
    <property type="entry name" value="PHOSPHOMETHYLPYRIMIDINE KINASE"/>
    <property type="match status" value="1"/>
</dbReference>
<gene>
    <name evidence="9" type="primary">thiE</name>
    <name evidence="12" type="ORF">HC757_01195</name>
</gene>
<evidence type="ECO:0000256" key="6">
    <source>
        <dbReference type="ARBA" id="ARBA00047334"/>
    </source>
</evidence>
<feature type="binding site" evidence="9">
    <location>
        <begin position="349"/>
        <end position="353"/>
    </location>
    <ligand>
        <name>4-amino-2-methyl-5-(diphosphooxymethyl)pyrimidine</name>
        <dbReference type="ChEBI" id="CHEBI:57841"/>
    </ligand>
</feature>
<dbReference type="AlphaFoldDB" id="A0A972JHA8"/>
<dbReference type="InterPro" id="IPR013785">
    <property type="entry name" value="Aldolase_TIM"/>
</dbReference>
<comment type="catalytic activity">
    <reaction evidence="8 9">
        <text>2-[(2R,5Z)-2-carboxy-4-methylthiazol-5(2H)-ylidene]ethyl phosphate + 4-amino-2-methyl-5-(diphosphooxymethyl)pyrimidine + 2 H(+) = thiamine phosphate + CO2 + diphosphate</text>
        <dbReference type="Rhea" id="RHEA:47844"/>
        <dbReference type="ChEBI" id="CHEBI:15378"/>
        <dbReference type="ChEBI" id="CHEBI:16526"/>
        <dbReference type="ChEBI" id="CHEBI:33019"/>
        <dbReference type="ChEBI" id="CHEBI:37575"/>
        <dbReference type="ChEBI" id="CHEBI:57841"/>
        <dbReference type="ChEBI" id="CHEBI:62899"/>
        <dbReference type="EC" id="2.5.1.3"/>
    </reaction>
</comment>
<feature type="domain" description="Thiamine phosphate synthase/TenI" evidence="10">
    <location>
        <begin position="333"/>
        <end position="534"/>
    </location>
</feature>
<comment type="function">
    <text evidence="9">Condenses 4-methyl-5-(beta-hydroxyethyl)thiazole monophosphate (THZ-P) and 2-methyl-4-amino-5-hydroxymethyl pyrimidine pyrophosphate (HMP-PP) to form thiamine monophosphate (TMP).</text>
</comment>
<feature type="binding site" evidence="9">
    <location>
        <position position="511"/>
    </location>
    <ligand>
        <name>2-[(2R,5Z)-2-carboxy-4-methylthiazol-5(2H)-ylidene]ethyl phosphate</name>
        <dbReference type="ChEBI" id="CHEBI:62899"/>
    </ligand>
</feature>
<evidence type="ECO:0000256" key="5">
    <source>
        <dbReference type="ARBA" id="ARBA00022977"/>
    </source>
</evidence>
<dbReference type="InterPro" id="IPR022998">
    <property type="entry name" value="ThiamineP_synth_TenI"/>
</dbReference>
<dbReference type="EMBL" id="JAAXYH010000001">
    <property type="protein sequence ID" value="NMH63803.1"/>
    <property type="molecule type" value="Genomic_DNA"/>
</dbReference>
<dbReference type="Proteomes" id="UP000737113">
    <property type="component" value="Unassembled WGS sequence"/>
</dbReference>
<comment type="pathway">
    <text evidence="1 9">Cofactor biosynthesis; thiamine diphosphate biosynthesis; thiamine phosphate from 4-amino-2-methyl-5-diphosphomethylpyrimidine and 4-methyl-5-(2-phosphoethyl)-thiazole: step 1/1.</text>
</comment>
<dbReference type="GO" id="GO:0009228">
    <property type="term" value="P:thiamine biosynthetic process"/>
    <property type="evidence" value="ECO:0007669"/>
    <property type="project" value="UniProtKB-KW"/>
</dbReference>
<dbReference type="InterPro" id="IPR013749">
    <property type="entry name" value="PM/HMP-P_kinase-1"/>
</dbReference>
<proteinExistence type="inferred from homology"/>
<keyword evidence="2 9" id="KW-0808">Transferase</keyword>
<dbReference type="RefSeq" id="WP_169562430.1">
    <property type="nucleotide sequence ID" value="NZ_JAAXYH010000001.1"/>
</dbReference>
<protein>
    <recommendedName>
        <fullName evidence="9">Thiamine-phosphate synthase</fullName>
        <shortName evidence="9">TP synthase</shortName>
        <shortName evidence="9">TPS</shortName>
        <ecNumber evidence="9">2.5.1.3</ecNumber>
    </recommendedName>
    <alternativeName>
        <fullName evidence="9">Thiamine-phosphate pyrophosphorylase</fullName>
        <shortName evidence="9">TMP pyrophosphorylase</shortName>
        <shortName evidence="9">TMP-PPase</shortName>
    </alternativeName>
</protein>
<feature type="binding site" evidence="9">
    <location>
        <position position="481"/>
    </location>
    <ligand>
        <name>4-amino-2-methyl-5-(diphosphooxymethyl)pyrimidine</name>
        <dbReference type="ChEBI" id="CHEBI:57841"/>
    </ligand>
</feature>
<name>A0A972JHA8_9GAMM</name>
<evidence type="ECO:0000256" key="2">
    <source>
        <dbReference type="ARBA" id="ARBA00022679"/>
    </source>
</evidence>
<dbReference type="Gene3D" id="3.20.20.70">
    <property type="entry name" value="Aldolase class I"/>
    <property type="match status" value="1"/>
</dbReference>
<comment type="catalytic activity">
    <reaction evidence="7 9">
        <text>2-(2-carboxy-4-methylthiazol-5-yl)ethyl phosphate + 4-amino-2-methyl-5-(diphosphooxymethyl)pyrimidine + 2 H(+) = thiamine phosphate + CO2 + diphosphate</text>
        <dbReference type="Rhea" id="RHEA:47848"/>
        <dbReference type="ChEBI" id="CHEBI:15378"/>
        <dbReference type="ChEBI" id="CHEBI:16526"/>
        <dbReference type="ChEBI" id="CHEBI:33019"/>
        <dbReference type="ChEBI" id="CHEBI:37575"/>
        <dbReference type="ChEBI" id="CHEBI:57841"/>
        <dbReference type="ChEBI" id="CHEBI:62890"/>
        <dbReference type="EC" id="2.5.1.3"/>
    </reaction>
</comment>
<feature type="binding site" evidence="9">
    <location>
        <begin position="478"/>
        <end position="480"/>
    </location>
    <ligand>
        <name>2-[(2R,5Z)-2-carboxy-4-methylthiazol-5(2H)-ylidene]ethyl phosphate</name>
        <dbReference type="ChEBI" id="CHEBI:62899"/>
    </ligand>
</feature>
<comment type="caution">
    <text evidence="12">The sequence shown here is derived from an EMBL/GenBank/DDBJ whole genome shotgun (WGS) entry which is preliminary data.</text>
</comment>
<dbReference type="SUPFAM" id="SSF53613">
    <property type="entry name" value="Ribokinase-like"/>
    <property type="match status" value="1"/>
</dbReference>
<evidence type="ECO:0000256" key="4">
    <source>
        <dbReference type="ARBA" id="ARBA00022842"/>
    </source>
</evidence>
<comment type="caution">
    <text evidence="9">Lacks conserved residue(s) required for the propagation of feature annotation.</text>
</comment>